<evidence type="ECO:0000313" key="1">
    <source>
        <dbReference type="EMBL" id="CAE0642898.1"/>
    </source>
</evidence>
<protein>
    <submittedName>
        <fullName evidence="1">Uncharacterized protein</fullName>
    </submittedName>
</protein>
<proteinExistence type="predicted"/>
<dbReference type="AlphaFoldDB" id="A0A7S3Y6X5"/>
<reference evidence="1" key="1">
    <citation type="submission" date="2021-01" db="EMBL/GenBank/DDBJ databases">
        <authorList>
            <person name="Corre E."/>
            <person name="Pelletier E."/>
            <person name="Niang G."/>
            <person name="Scheremetjew M."/>
            <person name="Finn R."/>
            <person name="Kale V."/>
            <person name="Holt S."/>
            <person name="Cochrane G."/>
            <person name="Meng A."/>
            <person name="Brown T."/>
            <person name="Cohen L."/>
        </authorList>
    </citation>
    <scope>NUCLEOTIDE SEQUENCE</scope>
    <source>
        <strain evidence="1">CCMP3107</strain>
    </source>
</reference>
<gene>
    <name evidence="1" type="ORF">HAKA00212_LOCUS21756</name>
</gene>
<sequence length="115" mass="11880">MADGVGGGGASGGVGGGASGDVNVGGSASGGVNVGNGAGEDGSSDCVPCFKLFSSLPLYSVERFSDLQYFQAPISKLFHQAQLQDLLKEGVCRQPFSPRQGLHPVCYWPWSWKLA</sequence>
<dbReference type="EMBL" id="HBIU01048870">
    <property type="protein sequence ID" value="CAE0642898.1"/>
    <property type="molecule type" value="Transcribed_RNA"/>
</dbReference>
<organism evidence="1">
    <name type="scientific">Heterosigma akashiwo</name>
    <name type="common">Chromophytic alga</name>
    <name type="synonym">Heterosigma carterae</name>
    <dbReference type="NCBI Taxonomy" id="2829"/>
    <lineage>
        <taxon>Eukaryota</taxon>
        <taxon>Sar</taxon>
        <taxon>Stramenopiles</taxon>
        <taxon>Ochrophyta</taxon>
        <taxon>Raphidophyceae</taxon>
        <taxon>Chattonellales</taxon>
        <taxon>Chattonellaceae</taxon>
        <taxon>Heterosigma</taxon>
    </lineage>
</organism>
<accession>A0A7S3Y6X5</accession>
<name>A0A7S3Y6X5_HETAK</name>